<sequence>MMIENGLIFLRIGTNGGLREGGNEPPGSLKARFLAVASWSKASRLGLAFRNARWFESSWGKKLAHEISTCVWDRCPPSIVMHLGSYDRKNDAETDQEEEKELVGSLSEKKLPTEGCTGRNGEWEKSSRQKKISEMLSHSILHADTRVPRETPAPCNRARREAVRTLHKVGAHEMERHVGKGENDEKKMRKKEENMRGKRGKERKGEGEREKIREDEEEKEDKVKRKRKTREDGEEKEKGKRT</sequence>
<feature type="compositionally biased region" description="Basic and acidic residues" evidence="1">
    <location>
        <begin position="169"/>
        <end position="196"/>
    </location>
</feature>
<comment type="caution">
    <text evidence="2">The sequence shown here is derived from an EMBL/GenBank/DDBJ whole genome shotgun (WGS) entry which is preliminary data.</text>
</comment>
<gene>
    <name evidence="2" type="ORF">ANN_00341</name>
</gene>
<feature type="compositionally biased region" description="Basic and acidic residues" evidence="1">
    <location>
        <begin position="203"/>
        <end position="214"/>
    </location>
</feature>
<keyword evidence="3" id="KW-1185">Reference proteome</keyword>
<accession>A0ABQ8TQS8</accession>
<evidence type="ECO:0000256" key="1">
    <source>
        <dbReference type="SAM" id="MobiDB-lite"/>
    </source>
</evidence>
<evidence type="ECO:0000313" key="3">
    <source>
        <dbReference type="Proteomes" id="UP001148838"/>
    </source>
</evidence>
<name>A0ABQ8TQS8_PERAM</name>
<dbReference type="EMBL" id="JAJSOF020000003">
    <property type="protein sequence ID" value="KAJ4448949.1"/>
    <property type="molecule type" value="Genomic_DNA"/>
</dbReference>
<reference evidence="2 3" key="1">
    <citation type="journal article" date="2022" name="Allergy">
        <title>Genome assembly and annotation of Periplaneta americana reveal a comprehensive cockroach allergen profile.</title>
        <authorList>
            <person name="Wang L."/>
            <person name="Xiong Q."/>
            <person name="Saelim N."/>
            <person name="Wang L."/>
            <person name="Nong W."/>
            <person name="Wan A.T."/>
            <person name="Shi M."/>
            <person name="Liu X."/>
            <person name="Cao Q."/>
            <person name="Hui J.H.L."/>
            <person name="Sookrung N."/>
            <person name="Leung T.F."/>
            <person name="Tungtrongchitr A."/>
            <person name="Tsui S.K.W."/>
        </authorList>
    </citation>
    <scope>NUCLEOTIDE SEQUENCE [LARGE SCALE GENOMIC DNA]</scope>
    <source>
        <strain evidence="2">PWHHKU_190912</strain>
    </source>
</reference>
<proteinExistence type="predicted"/>
<feature type="region of interest" description="Disordered" evidence="1">
    <location>
        <begin position="169"/>
        <end position="242"/>
    </location>
</feature>
<feature type="compositionally biased region" description="Basic and acidic residues" evidence="1">
    <location>
        <begin position="229"/>
        <end position="242"/>
    </location>
</feature>
<dbReference type="Proteomes" id="UP001148838">
    <property type="component" value="Unassembled WGS sequence"/>
</dbReference>
<organism evidence="2 3">
    <name type="scientific">Periplaneta americana</name>
    <name type="common">American cockroach</name>
    <name type="synonym">Blatta americana</name>
    <dbReference type="NCBI Taxonomy" id="6978"/>
    <lineage>
        <taxon>Eukaryota</taxon>
        <taxon>Metazoa</taxon>
        <taxon>Ecdysozoa</taxon>
        <taxon>Arthropoda</taxon>
        <taxon>Hexapoda</taxon>
        <taxon>Insecta</taxon>
        <taxon>Pterygota</taxon>
        <taxon>Neoptera</taxon>
        <taxon>Polyneoptera</taxon>
        <taxon>Dictyoptera</taxon>
        <taxon>Blattodea</taxon>
        <taxon>Blattoidea</taxon>
        <taxon>Blattidae</taxon>
        <taxon>Blattinae</taxon>
        <taxon>Periplaneta</taxon>
    </lineage>
</organism>
<evidence type="ECO:0000313" key="2">
    <source>
        <dbReference type="EMBL" id="KAJ4448949.1"/>
    </source>
</evidence>
<protein>
    <submittedName>
        <fullName evidence="2">Uncharacterized protein</fullName>
    </submittedName>
</protein>